<evidence type="ECO:0000313" key="3">
    <source>
        <dbReference type="Proteomes" id="UP000094936"/>
    </source>
</evidence>
<keyword evidence="1" id="KW-0812">Transmembrane</keyword>
<name>A0A1C3EIL4_9GAMM</name>
<dbReference type="STRING" id="1080227.A8L45_11565"/>
<reference evidence="2 3" key="1">
    <citation type="submission" date="2016-05" db="EMBL/GenBank/DDBJ databases">
        <title>Genomic Taxonomy of the Vibrionaceae.</title>
        <authorList>
            <person name="Gomez-Gil B."/>
            <person name="Enciso-Ibarra J."/>
        </authorList>
    </citation>
    <scope>NUCLEOTIDE SEQUENCE [LARGE SCALE GENOMIC DNA]</scope>
    <source>
        <strain evidence="2 3">CAIM 1920</strain>
    </source>
</reference>
<feature type="transmembrane region" description="Helical" evidence="1">
    <location>
        <begin position="244"/>
        <end position="261"/>
    </location>
</feature>
<dbReference type="OrthoDB" id="6209688at2"/>
<gene>
    <name evidence="2" type="ORF">A8L45_11565</name>
</gene>
<keyword evidence="1" id="KW-0472">Membrane</keyword>
<comment type="caution">
    <text evidence="2">The sequence shown here is derived from an EMBL/GenBank/DDBJ whole genome shotgun (WGS) entry which is preliminary data.</text>
</comment>
<accession>A0A1C3EIL4</accession>
<sequence>MITVEKYDGLVARIATITEEVNSHQVEYFLFVPGELSFSKSIADEYALYKSAFSNSRTYFTSQYHLPLVHSRLASRDKLPSEQYRVSLSLYAFQYALSLEKTTHKFFDVIKALDEEEAVEQLEEVTEMAVDILRRLRRYVPKDEKLIKYYSNIDNYLSWLTEQRFLSLLAHMPKGEAFQASREKLIEVCEKESLYRVEQKYNSAKAMKDPIRMTNKMRLARRLIEYPITIRQRSIKLGANLNKFAKGVAAGLVMIFVTVLIVRTRGWLGEITMSFALAMAAVYALREIFKDDLRDFIGDWIGKGRPKWRKVLTDPTSAKKIGNQLEWLDYIPLDKVPAEIRKLRRGKLRQREEFVLRLKTSTQMSTTRFLSGYQMTREIWKLDFRMFARLMNQGNEKLYTLNKGQVKRESIEKRYQFNLVTRQREHCGKETIQRWKITVSRAKIVDVEEVFS</sequence>
<keyword evidence="1" id="KW-1133">Transmembrane helix</keyword>
<evidence type="ECO:0000313" key="2">
    <source>
        <dbReference type="EMBL" id="ODA33075.1"/>
    </source>
</evidence>
<dbReference type="EMBL" id="LYBM01000019">
    <property type="protein sequence ID" value="ODA33075.1"/>
    <property type="molecule type" value="Genomic_DNA"/>
</dbReference>
<protein>
    <submittedName>
        <fullName evidence="2">Uncharacterized protein</fullName>
    </submittedName>
</protein>
<dbReference type="RefSeq" id="WP_068902399.1">
    <property type="nucleotide sequence ID" value="NZ_JBHUIF010000002.1"/>
</dbReference>
<proteinExistence type="predicted"/>
<organism evidence="2 3">
    <name type="scientific">Veronia pacifica</name>
    <dbReference type="NCBI Taxonomy" id="1080227"/>
    <lineage>
        <taxon>Bacteria</taxon>
        <taxon>Pseudomonadati</taxon>
        <taxon>Pseudomonadota</taxon>
        <taxon>Gammaproteobacteria</taxon>
        <taxon>Vibrionales</taxon>
        <taxon>Vibrionaceae</taxon>
        <taxon>Veronia</taxon>
    </lineage>
</organism>
<feature type="transmembrane region" description="Helical" evidence="1">
    <location>
        <begin position="267"/>
        <end position="285"/>
    </location>
</feature>
<evidence type="ECO:0000256" key="1">
    <source>
        <dbReference type="SAM" id="Phobius"/>
    </source>
</evidence>
<dbReference type="Proteomes" id="UP000094936">
    <property type="component" value="Unassembled WGS sequence"/>
</dbReference>
<keyword evidence="3" id="KW-1185">Reference proteome</keyword>
<dbReference type="AlphaFoldDB" id="A0A1C3EIL4"/>